<feature type="region of interest" description="Disordered" evidence="1">
    <location>
        <begin position="1"/>
        <end position="62"/>
    </location>
</feature>
<feature type="compositionally biased region" description="Basic and acidic residues" evidence="1">
    <location>
        <begin position="1"/>
        <end position="20"/>
    </location>
</feature>
<evidence type="ECO:0000313" key="2">
    <source>
        <dbReference type="EMBL" id="KAF3489002.1"/>
    </source>
</evidence>
<dbReference type="EMBL" id="QGKX02002183">
    <property type="protein sequence ID" value="KAF3489002.1"/>
    <property type="molecule type" value="Genomic_DNA"/>
</dbReference>
<protein>
    <submittedName>
        <fullName evidence="2">Uncharacterized protein</fullName>
    </submittedName>
</protein>
<dbReference type="AlphaFoldDB" id="A0A8S9N5J6"/>
<evidence type="ECO:0000313" key="3">
    <source>
        <dbReference type="Proteomes" id="UP000712600"/>
    </source>
</evidence>
<gene>
    <name evidence="2" type="ORF">F2Q69_00055104</name>
</gene>
<dbReference type="Proteomes" id="UP000712600">
    <property type="component" value="Unassembled WGS sequence"/>
</dbReference>
<accession>A0A8S9N5J6</accession>
<name>A0A8S9N5J6_BRACR</name>
<feature type="compositionally biased region" description="Basic and acidic residues" evidence="1">
    <location>
        <begin position="29"/>
        <end position="62"/>
    </location>
</feature>
<reference evidence="2" key="1">
    <citation type="submission" date="2019-12" db="EMBL/GenBank/DDBJ databases">
        <title>Genome sequencing and annotation of Brassica cretica.</title>
        <authorList>
            <person name="Studholme D.J."/>
            <person name="Sarris P."/>
        </authorList>
    </citation>
    <scope>NUCLEOTIDE SEQUENCE</scope>
    <source>
        <strain evidence="2">PFS-109/04</strain>
        <tissue evidence="2">Leaf</tissue>
    </source>
</reference>
<organism evidence="2 3">
    <name type="scientific">Brassica cretica</name>
    <name type="common">Mustard</name>
    <dbReference type="NCBI Taxonomy" id="69181"/>
    <lineage>
        <taxon>Eukaryota</taxon>
        <taxon>Viridiplantae</taxon>
        <taxon>Streptophyta</taxon>
        <taxon>Embryophyta</taxon>
        <taxon>Tracheophyta</taxon>
        <taxon>Spermatophyta</taxon>
        <taxon>Magnoliopsida</taxon>
        <taxon>eudicotyledons</taxon>
        <taxon>Gunneridae</taxon>
        <taxon>Pentapetalae</taxon>
        <taxon>rosids</taxon>
        <taxon>malvids</taxon>
        <taxon>Brassicales</taxon>
        <taxon>Brassicaceae</taxon>
        <taxon>Brassiceae</taxon>
        <taxon>Brassica</taxon>
    </lineage>
</organism>
<evidence type="ECO:0000256" key="1">
    <source>
        <dbReference type="SAM" id="MobiDB-lite"/>
    </source>
</evidence>
<comment type="caution">
    <text evidence="2">The sequence shown here is derived from an EMBL/GenBank/DDBJ whole genome shotgun (WGS) entry which is preliminary data.</text>
</comment>
<proteinExistence type="predicted"/>
<sequence length="62" mass="7408">MRHPDRTAAREKQSRERIAVEIDPPMGQRTDRRRERSSGKREAMEEMARDKRNEGRSQRDLS</sequence>